<dbReference type="GO" id="GO:0006508">
    <property type="term" value="P:proteolysis"/>
    <property type="evidence" value="ECO:0007669"/>
    <property type="project" value="UniProtKB-KW"/>
</dbReference>
<keyword evidence="3" id="KW-1185">Reference proteome</keyword>
<keyword evidence="1" id="KW-1133">Transmembrane helix</keyword>
<evidence type="ECO:0000256" key="1">
    <source>
        <dbReference type="SAM" id="Phobius"/>
    </source>
</evidence>
<dbReference type="RefSeq" id="WP_185000023.1">
    <property type="nucleotide sequence ID" value="NZ_BAAAUI010000013.1"/>
</dbReference>
<feature type="transmembrane region" description="Helical" evidence="1">
    <location>
        <begin position="21"/>
        <end position="45"/>
    </location>
</feature>
<sequence length="165" mass="17247">MTQPGYGVRPGQANRPSEVSIAIGLNYLLALGMLVFGGVILAASVGGEGSLVVMIPIAVIVAGPGLLNLLGALSLAHRDFPNLQQSQLATALPILICSIGLVRSLMRGVSVGLLPALGTFAMLAVCVAVLVLLSRPRVRLWVRLTHEDSIRRGAVPRNGPRTMNP</sequence>
<organism evidence="2 3">
    <name type="scientific">Crossiella cryophila</name>
    <dbReference type="NCBI Taxonomy" id="43355"/>
    <lineage>
        <taxon>Bacteria</taxon>
        <taxon>Bacillati</taxon>
        <taxon>Actinomycetota</taxon>
        <taxon>Actinomycetes</taxon>
        <taxon>Pseudonocardiales</taxon>
        <taxon>Pseudonocardiaceae</taxon>
        <taxon>Crossiella</taxon>
    </lineage>
</organism>
<dbReference type="AlphaFoldDB" id="A0A7W7FQA1"/>
<comment type="caution">
    <text evidence="2">The sequence shown here is derived from an EMBL/GenBank/DDBJ whole genome shotgun (WGS) entry which is preliminary data.</text>
</comment>
<keyword evidence="2" id="KW-0378">Hydrolase</keyword>
<reference evidence="2 3" key="1">
    <citation type="submission" date="2020-08" db="EMBL/GenBank/DDBJ databases">
        <title>Sequencing the genomes of 1000 actinobacteria strains.</title>
        <authorList>
            <person name="Klenk H.-P."/>
        </authorList>
    </citation>
    <scope>NUCLEOTIDE SEQUENCE [LARGE SCALE GENOMIC DNA]</scope>
    <source>
        <strain evidence="2 3">DSM 44230</strain>
    </source>
</reference>
<feature type="transmembrane region" description="Helical" evidence="1">
    <location>
        <begin position="88"/>
        <end position="106"/>
    </location>
</feature>
<dbReference type="GO" id="GO:0008233">
    <property type="term" value="F:peptidase activity"/>
    <property type="evidence" value="ECO:0007669"/>
    <property type="project" value="UniProtKB-KW"/>
</dbReference>
<gene>
    <name evidence="2" type="ORF">HNR67_000090</name>
</gene>
<proteinExistence type="predicted"/>
<accession>A0A7W7FQA1</accession>
<dbReference type="Proteomes" id="UP000533598">
    <property type="component" value="Unassembled WGS sequence"/>
</dbReference>
<keyword evidence="1" id="KW-0472">Membrane</keyword>
<keyword evidence="2" id="KW-0645">Protease</keyword>
<keyword evidence="1" id="KW-0812">Transmembrane</keyword>
<protein>
    <submittedName>
        <fullName evidence="2">Membrane protein implicated in regulation of membrane protease activity</fullName>
    </submittedName>
</protein>
<dbReference type="EMBL" id="JACHMH010000001">
    <property type="protein sequence ID" value="MBB4673972.1"/>
    <property type="molecule type" value="Genomic_DNA"/>
</dbReference>
<feature type="transmembrane region" description="Helical" evidence="1">
    <location>
        <begin position="51"/>
        <end position="76"/>
    </location>
</feature>
<evidence type="ECO:0000313" key="2">
    <source>
        <dbReference type="EMBL" id="MBB4673972.1"/>
    </source>
</evidence>
<feature type="transmembrane region" description="Helical" evidence="1">
    <location>
        <begin position="112"/>
        <end position="133"/>
    </location>
</feature>
<name>A0A7W7FQA1_9PSEU</name>
<evidence type="ECO:0000313" key="3">
    <source>
        <dbReference type="Proteomes" id="UP000533598"/>
    </source>
</evidence>